<feature type="compositionally biased region" description="Basic and acidic residues" evidence="12">
    <location>
        <begin position="773"/>
        <end position="787"/>
    </location>
</feature>
<comment type="similarity">
    <text evidence="4">Belongs to the PAN1 family.</text>
</comment>
<dbReference type="Proteomes" id="UP000654370">
    <property type="component" value="Unassembled WGS sequence"/>
</dbReference>
<keyword evidence="16" id="KW-1185">Reference proteome</keyword>
<feature type="domain" description="EH" evidence="13">
    <location>
        <begin position="17"/>
        <end position="107"/>
    </location>
</feature>
<feature type="compositionally biased region" description="Low complexity" evidence="12">
    <location>
        <begin position="353"/>
        <end position="366"/>
    </location>
</feature>
<keyword evidence="10" id="KW-0206">Cytoskeleton</keyword>
<feature type="compositionally biased region" description="Basic and acidic residues" evidence="12">
    <location>
        <begin position="838"/>
        <end position="882"/>
    </location>
</feature>
<dbReference type="CDD" id="cd00052">
    <property type="entry name" value="EH"/>
    <property type="match status" value="2"/>
</dbReference>
<evidence type="ECO:0000313" key="15">
    <source>
        <dbReference type="EMBL" id="KAG2181125.1"/>
    </source>
</evidence>
<keyword evidence="5" id="KW-0963">Cytoplasm</keyword>
<dbReference type="GO" id="GO:0005886">
    <property type="term" value="C:plasma membrane"/>
    <property type="evidence" value="ECO:0007669"/>
    <property type="project" value="TreeGrafter"/>
</dbReference>
<evidence type="ECO:0000256" key="5">
    <source>
        <dbReference type="ARBA" id="ARBA00022490"/>
    </source>
</evidence>
<evidence type="ECO:0000256" key="2">
    <source>
        <dbReference type="ARBA" id="ARBA00004134"/>
    </source>
</evidence>
<evidence type="ECO:0000259" key="14">
    <source>
        <dbReference type="PROSITE" id="PS50222"/>
    </source>
</evidence>
<feature type="region of interest" description="Disordered" evidence="12">
    <location>
        <begin position="705"/>
        <end position="962"/>
    </location>
</feature>
<evidence type="ECO:0000256" key="11">
    <source>
        <dbReference type="SAM" id="Coils"/>
    </source>
</evidence>
<dbReference type="GO" id="GO:0006897">
    <property type="term" value="P:endocytosis"/>
    <property type="evidence" value="ECO:0007669"/>
    <property type="project" value="TreeGrafter"/>
</dbReference>
<evidence type="ECO:0008006" key="17">
    <source>
        <dbReference type="Google" id="ProtNLM"/>
    </source>
</evidence>
<feature type="domain" description="EF-hand" evidence="14">
    <location>
        <begin position="274"/>
        <end position="309"/>
    </location>
</feature>
<dbReference type="AlphaFoldDB" id="A0A8H7PWQ2"/>
<keyword evidence="9" id="KW-0472">Membrane</keyword>
<evidence type="ECO:0000256" key="6">
    <source>
        <dbReference type="ARBA" id="ARBA00022583"/>
    </source>
</evidence>
<dbReference type="PROSITE" id="PS50222">
    <property type="entry name" value="EF_HAND_2"/>
    <property type="match status" value="1"/>
</dbReference>
<name>A0A8H7PWQ2_MORIS</name>
<evidence type="ECO:0000256" key="1">
    <source>
        <dbReference type="ARBA" id="ARBA00004125"/>
    </source>
</evidence>
<feature type="region of interest" description="Disordered" evidence="12">
    <location>
        <begin position="550"/>
        <end position="586"/>
    </location>
</feature>
<feature type="compositionally biased region" description="Basic and acidic residues" evidence="12">
    <location>
        <begin position="375"/>
        <end position="384"/>
    </location>
</feature>
<keyword evidence="6" id="KW-0254">Endocytosis</keyword>
<dbReference type="GO" id="GO:0030479">
    <property type="term" value="C:actin cortical patch"/>
    <property type="evidence" value="ECO:0007669"/>
    <property type="project" value="UniProtKB-SubCell"/>
</dbReference>
<keyword evidence="8 11" id="KW-0175">Coiled coil</keyword>
<feature type="compositionally biased region" description="Basic and acidic residues" evidence="12">
    <location>
        <begin position="917"/>
        <end position="962"/>
    </location>
</feature>
<dbReference type="PANTHER" id="PTHR11216:SF173">
    <property type="entry name" value="ACTIN CYTOSKELETON-REGULATORY COMPLEX PROTEIN PAN1"/>
    <property type="match status" value="1"/>
</dbReference>
<dbReference type="Gene3D" id="1.10.238.10">
    <property type="entry name" value="EF-hand"/>
    <property type="match status" value="2"/>
</dbReference>
<dbReference type="SMART" id="SM00054">
    <property type="entry name" value="EFh"/>
    <property type="match status" value="2"/>
</dbReference>
<organism evidence="15 16">
    <name type="scientific">Mortierella isabellina</name>
    <name type="common">Filamentous fungus</name>
    <name type="synonym">Umbelopsis isabellina</name>
    <dbReference type="NCBI Taxonomy" id="91625"/>
    <lineage>
        <taxon>Eukaryota</taxon>
        <taxon>Fungi</taxon>
        <taxon>Fungi incertae sedis</taxon>
        <taxon>Mucoromycota</taxon>
        <taxon>Mucoromycotina</taxon>
        <taxon>Umbelopsidomycetes</taxon>
        <taxon>Umbelopsidales</taxon>
        <taxon>Umbelopsidaceae</taxon>
        <taxon>Umbelopsis</taxon>
    </lineage>
</organism>
<comment type="subcellular location">
    <subcellularLocation>
        <location evidence="3">Cell membrane</location>
        <topology evidence="3">Peripheral membrane protein</topology>
        <orientation evidence="3">Cytoplasmic side</orientation>
    </subcellularLocation>
    <subcellularLocation>
        <location evidence="2">Cytoplasm</location>
        <location evidence="2">Cytoskeleton</location>
        <location evidence="2">Actin patch</location>
    </subcellularLocation>
    <subcellularLocation>
        <location evidence="1">Endosome membrane</location>
        <topology evidence="1">Peripheral membrane protein</topology>
        <orientation evidence="1">Cytoplasmic side</orientation>
    </subcellularLocation>
</comment>
<accession>A0A8H7PWQ2</accession>
<keyword evidence="7" id="KW-0677">Repeat</keyword>
<dbReference type="SUPFAM" id="SSF47473">
    <property type="entry name" value="EF-hand"/>
    <property type="match status" value="2"/>
</dbReference>
<feature type="compositionally biased region" description="Basic and acidic residues" evidence="12">
    <location>
        <begin position="889"/>
        <end position="906"/>
    </location>
</feature>
<dbReference type="OrthoDB" id="1716625at2759"/>
<evidence type="ECO:0000256" key="7">
    <source>
        <dbReference type="ARBA" id="ARBA00022737"/>
    </source>
</evidence>
<proteinExistence type="inferred from homology"/>
<dbReference type="GO" id="GO:0005768">
    <property type="term" value="C:endosome"/>
    <property type="evidence" value="ECO:0007669"/>
    <property type="project" value="UniProtKB-SubCell"/>
</dbReference>
<evidence type="ECO:0000256" key="9">
    <source>
        <dbReference type="ARBA" id="ARBA00023136"/>
    </source>
</evidence>
<dbReference type="Pfam" id="PF12763">
    <property type="entry name" value="EH"/>
    <property type="match status" value="2"/>
</dbReference>
<dbReference type="PROSITE" id="PS50031">
    <property type="entry name" value="EH"/>
    <property type="match status" value="2"/>
</dbReference>
<evidence type="ECO:0000256" key="12">
    <source>
        <dbReference type="SAM" id="MobiDB-lite"/>
    </source>
</evidence>
<dbReference type="EMBL" id="JAEPQZ010000005">
    <property type="protein sequence ID" value="KAG2181125.1"/>
    <property type="molecule type" value="Genomic_DNA"/>
</dbReference>
<feature type="compositionally biased region" description="Polar residues" evidence="12">
    <location>
        <begin position="405"/>
        <end position="418"/>
    </location>
</feature>
<dbReference type="SMART" id="SM00027">
    <property type="entry name" value="EH"/>
    <property type="match status" value="2"/>
</dbReference>
<gene>
    <name evidence="15" type="ORF">INT43_008707</name>
</gene>
<evidence type="ECO:0000256" key="3">
    <source>
        <dbReference type="ARBA" id="ARBA00004413"/>
    </source>
</evidence>
<feature type="coiled-coil region" evidence="11">
    <location>
        <begin position="462"/>
        <end position="489"/>
    </location>
</feature>
<feature type="compositionally biased region" description="Polar residues" evidence="12">
    <location>
        <begin position="556"/>
        <end position="568"/>
    </location>
</feature>
<comment type="caution">
    <text evidence="15">The sequence shown here is derived from an EMBL/GenBank/DDBJ whole genome shotgun (WGS) entry which is preliminary data.</text>
</comment>
<feature type="region of interest" description="Disordered" evidence="12">
    <location>
        <begin position="353"/>
        <end position="428"/>
    </location>
</feature>
<dbReference type="PANTHER" id="PTHR11216">
    <property type="entry name" value="EH DOMAIN"/>
    <property type="match status" value="1"/>
</dbReference>
<feature type="compositionally biased region" description="Pro residues" evidence="12">
    <location>
        <begin position="733"/>
        <end position="746"/>
    </location>
</feature>
<dbReference type="InterPro" id="IPR011992">
    <property type="entry name" value="EF-hand-dom_pair"/>
</dbReference>
<dbReference type="InterPro" id="IPR000261">
    <property type="entry name" value="EH_dom"/>
</dbReference>
<dbReference type="InterPro" id="IPR002048">
    <property type="entry name" value="EF_hand_dom"/>
</dbReference>
<dbReference type="GO" id="GO:0005509">
    <property type="term" value="F:calcium ion binding"/>
    <property type="evidence" value="ECO:0007669"/>
    <property type="project" value="InterPro"/>
</dbReference>
<evidence type="ECO:0000256" key="10">
    <source>
        <dbReference type="ARBA" id="ARBA00023212"/>
    </source>
</evidence>
<feature type="non-terminal residue" evidence="15">
    <location>
        <position position="1"/>
    </location>
</feature>
<evidence type="ECO:0000256" key="4">
    <source>
        <dbReference type="ARBA" id="ARBA00009351"/>
    </source>
</evidence>
<protein>
    <recommendedName>
        <fullName evidence="17">Actin cytoskeleton-regulatory complex protein pan1</fullName>
    </recommendedName>
</protein>
<sequence length="990" mass="110544">QYVISLGIRLSFLSSEDQSKYESLFAQATGNTGGRYVSATTAKNVLSRSGLSDDTLAKVWDLSAVTPSPQLSFPEFAIAMYLTSKALSGQAVPSLLSDDIVEEVQIAVATLESTNTANSSATQPQTAMATGMQQQYPMMTGVSTQPTGMLGNGSPGSLQPQMTGYQQMQRTGLQVPMMTGVTPMMVPNQQIPMPTGMNAHNLDFTSRMMPMPTGMYLANRRKEFQPLTGKVKIPWAVTDEERERYREIFKAWDKEKKGYLTGDMAKEIFSQSGLPQNVLMQIWNLADPNNQGKLNADEFAVGMHLIYRKINGYDVPTSLPEELVPPSSRELSDSVNELRKKIVNDIVHKKSTLSFSSSKSTPTTRSNPLSPNSPRGREKYKDDDSQVGYVSSARRAGPDRHRSRTPTSDGSSPNSRPSTPEYRGKTTRISDLRKQITAQNKKFEALIESGALKVATPFDSLSYSDRRDIEELQSRIKELQNEIVKSNVDQQNPTDVWGQYSYGTSELTSLSEQEKSLESEVQYLLEGTIPDLVSQLRDLDLEIIDKKKSLAKQRSGGESPTTNSSPIAVSTPDLEIVGTGPNGEVTESDKIRAKAKTMLAARMGKITGQKQAVSSSNSNESAQLIQEAEREKKVQDEKIAEFEGILHDLSDSIRGIRRDMNIIGLDFNARADDEVKLQEHSRFEDGEDVASHMRTFIREMSLETASARAPDVDPTFTSRFPSFEEQDTSSYHPSPPPSSSLSPPPTLYSSYSDKTLSPPAQSYQAPTSPKPRTAADIKKEAERRVQERMAALRIARGLSPSPAPPEDRIIDQSRSTKPQPDADERAAQKRLRAAQEAAQEKLRLAREHRAEVERQTQEKLKEAEEKAAKAAEDLEEMEKRISSETSLAQERERQRQMAKQLEDERRHHAVQTQDEAEVARIEEEARTAEAKRWQEGKQEQDRLERLRREKEDREAEQQRYKEEQDAIIKGARAAREAARRMEEEAAALSN</sequence>
<evidence type="ECO:0000259" key="13">
    <source>
        <dbReference type="PROSITE" id="PS50031"/>
    </source>
</evidence>
<feature type="domain" description="EH" evidence="13">
    <location>
        <begin position="241"/>
        <end position="330"/>
    </location>
</feature>
<evidence type="ECO:0000313" key="16">
    <source>
        <dbReference type="Proteomes" id="UP000654370"/>
    </source>
</evidence>
<dbReference type="GO" id="GO:0016197">
    <property type="term" value="P:endosomal transport"/>
    <property type="evidence" value="ECO:0007669"/>
    <property type="project" value="TreeGrafter"/>
</dbReference>
<reference evidence="15" key="1">
    <citation type="submission" date="2020-12" db="EMBL/GenBank/DDBJ databases">
        <title>Metabolic potential, ecology and presence of endohyphal bacteria is reflected in genomic diversity of Mucoromycotina.</title>
        <authorList>
            <person name="Muszewska A."/>
            <person name="Okrasinska A."/>
            <person name="Steczkiewicz K."/>
            <person name="Drgas O."/>
            <person name="Orlowska M."/>
            <person name="Perlinska-Lenart U."/>
            <person name="Aleksandrzak-Piekarczyk T."/>
            <person name="Szatraj K."/>
            <person name="Zielenkiewicz U."/>
            <person name="Pilsyk S."/>
            <person name="Malc E."/>
            <person name="Mieczkowski P."/>
            <person name="Kruszewska J.S."/>
            <person name="Biernat P."/>
            <person name="Pawlowska J."/>
        </authorList>
    </citation>
    <scope>NUCLEOTIDE SEQUENCE</scope>
    <source>
        <strain evidence="15">WA0000067209</strain>
    </source>
</reference>
<feature type="compositionally biased region" description="Polar residues" evidence="12">
    <location>
        <begin position="753"/>
        <end position="767"/>
    </location>
</feature>
<evidence type="ECO:0000256" key="8">
    <source>
        <dbReference type="ARBA" id="ARBA00023054"/>
    </source>
</evidence>